<protein>
    <submittedName>
        <fullName evidence="1">Uncharacterized protein</fullName>
    </submittedName>
</protein>
<reference evidence="1 2" key="1">
    <citation type="submission" date="2024-01" db="EMBL/GenBank/DDBJ databases">
        <authorList>
            <person name="Waweru B."/>
        </authorList>
    </citation>
    <scope>NUCLEOTIDE SEQUENCE [LARGE SCALE GENOMIC DNA]</scope>
</reference>
<evidence type="ECO:0000313" key="2">
    <source>
        <dbReference type="Proteomes" id="UP001314170"/>
    </source>
</evidence>
<name>A0AAV1SFQ6_9ROSI</name>
<sequence length="130" mass="14721">MAIRLGHAPSKIWGSDGPLIRVEVVTSIYNVGQNILTHKSNERVNAASIFYSPTRFALALLSRKGKRESNRQFWELKSSNSSQSLSSNNIRDLNILAIMVLMELKFRHTPAILDTPKPNPILFWFLGRQS</sequence>
<keyword evidence="2" id="KW-1185">Reference proteome</keyword>
<gene>
    <name evidence="1" type="ORF">DCAF_LOCUS22038</name>
</gene>
<comment type="caution">
    <text evidence="1">The sequence shown here is derived from an EMBL/GenBank/DDBJ whole genome shotgun (WGS) entry which is preliminary data.</text>
</comment>
<accession>A0AAV1SFQ6</accession>
<dbReference type="AlphaFoldDB" id="A0AAV1SFQ6"/>
<evidence type="ECO:0000313" key="1">
    <source>
        <dbReference type="EMBL" id="CAK7349325.1"/>
    </source>
</evidence>
<organism evidence="1 2">
    <name type="scientific">Dovyalis caffra</name>
    <dbReference type="NCBI Taxonomy" id="77055"/>
    <lineage>
        <taxon>Eukaryota</taxon>
        <taxon>Viridiplantae</taxon>
        <taxon>Streptophyta</taxon>
        <taxon>Embryophyta</taxon>
        <taxon>Tracheophyta</taxon>
        <taxon>Spermatophyta</taxon>
        <taxon>Magnoliopsida</taxon>
        <taxon>eudicotyledons</taxon>
        <taxon>Gunneridae</taxon>
        <taxon>Pentapetalae</taxon>
        <taxon>rosids</taxon>
        <taxon>fabids</taxon>
        <taxon>Malpighiales</taxon>
        <taxon>Salicaceae</taxon>
        <taxon>Flacourtieae</taxon>
        <taxon>Dovyalis</taxon>
    </lineage>
</organism>
<dbReference type="Proteomes" id="UP001314170">
    <property type="component" value="Unassembled WGS sequence"/>
</dbReference>
<proteinExistence type="predicted"/>
<dbReference type="EMBL" id="CAWUPB010001173">
    <property type="protein sequence ID" value="CAK7349325.1"/>
    <property type="molecule type" value="Genomic_DNA"/>
</dbReference>